<proteinExistence type="predicted"/>
<dbReference type="RefSeq" id="WP_367777646.1">
    <property type="nucleotide sequence ID" value="NZ_JBFMIA010000001.1"/>
</dbReference>
<dbReference type="EMBL" id="JBFMIA010000001">
    <property type="protein sequence ID" value="MEW9500367.1"/>
    <property type="molecule type" value="Genomic_DNA"/>
</dbReference>
<evidence type="ECO:0000313" key="2">
    <source>
        <dbReference type="Proteomes" id="UP001556040"/>
    </source>
</evidence>
<sequence length="47" mass="5414">MQTLEIVIEALTELRMFLDSLLPYALIFAKTKKDDSPKIEKSSTKKE</sequence>
<reference evidence="1 2" key="1">
    <citation type="journal article" date="1979" name="Int. J. Syst. Evol. Microbiol.">
        <title>Bacillus globisporus subsp. marinus subsp. nov.</title>
        <authorList>
            <person name="Liu H."/>
        </authorList>
    </citation>
    <scope>NUCLEOTIDE SEQUENCE [LARGE SCALE GENOMIC DNA]</scope>
    <source>
        <strain evidence="1 2">DSM 1297</strain>
    </source>
</reference>
<name>A0ABV3PZ47_9BACL</name>
<dbReference type="Proteomes" id="UP001556040">
    <property type="component" value="Unassembled WGS sequence"/>
</dbReference>
<accession>A0ABV3PZ47</accession>
<protein>
    <submittedName>
        <fullName evidence="1">Uncharacterized protein</fullName>
    </submittedName>
</protein>
<gene>
    <name evidence="1" type="ORF">AB1471_00985</name>
</gene>
<keyword evidence="2" id="KW-1185">Reference proteome</keyword>
<evidence type="ECO:0000313" key="1">
    <source>
        <dbReference type="EMBL" id="MEW9500367.1"/>
    </source>
</evidence>
<organism evidence="1 2">
    <name type="scientific">Jeotgalibacillus marinus</name>
    <dbReference type="NCBI Taxonomy" id="86667"/>
    <lineage>
        <taxon>Bacteria</taxon>
        <taxon>Bacillati</taxon>
        <taxon>Bacillota</taxon>
        <taxon>Bacilli</taxon>
        <taxon>Bacillales</taxon>
        <taxon>Caryophanaceae</taxon>
        <taxon>Jeotgalibacillus</taxon>
    </lineage>
</organism>
<comment type="caution">
    <text evidence="1">The sequence shown here is derived from an EMBL/GenBank/DDBJ whole genome shotgun (WGS) entry which is preliminary data.</text>
</comment>